<evidence type="ECO:0000256" key="13">
    <source>
        <dbReference type="ARBA" id="ARBA00023237"/>
    </source>
</evidence>
<evidence type="ECO:0000256" key="6">
    <source>
        <dbReference type="ARBA" id="ARBA00022692"/>
    </source>
</evidence>
<dbReference type="InterPro" id="IPR049712">
    <property type="entry name" value="Poly_export"/>
</dbReference>
<evidence type="ECO:0000313" key="18">
    <source>
        <dbReference type="EMBL" id="QHT67117.1"/>
    </source>
</evidence>
<evidence type="ECO:0000256" key="9">
    <source>
        <dbReference type="ARBA" id="ARBA00023065"/>
    </source>
</evidence>
<proteinExistence type="inferred from homology"/>
<dbReference type="Gene3D" id="3.10.560.10">
    <property type="entry name" value="Outer membrane lipoprotein wza domain like"/>
    <property type="match status" value="1"/>
</dbReference>
<dbReference type="Pfam" id="PF02563">
    <property type="entry name" value="Poly_export"/>
    <property type="match status" value="1"/>
</dbReference>
<keyword evidence="13" id="KW-0998">Cell outer membrane</keyword>
<keyword evidence="4" id="KW-1134">Transmembrane beta strand</keyword>
<keyword evidence="6 15" id="KW-0812">Transmembrane</keyword>
<keyword evidence="9" id="KW-0406">Ion transport</keyword>
<keyword evidence="15" id="KW-1133">Transmembrane helix</keyword>
<dbReference type="EMBL" id="CP048222">
    <property type="protein sequence ID" value="QHT67117.1"/>
    <property type="molecule type" value="Genomic_DNA"/>
</dbReference>
<dbReference type="Proteomes" id="UP000480178">
    <property type="component" value="Chromosome"/>
</dbReference>
<feature type="domain" description="SLBB" evidence="17">
    <location>
        <begin position="142"/>
        <end position="221"/>
    </location>
</feature>
<reference evidence="18 19" key="1">
    <citation type="submission" date="2020-01" db="EMBL/GenBank/DDBJ databases">
        <authorList>
            <person name="Kim M.K."/>
        </authorList>
    </citation>
    <scope>NUCLEOTIDE SEQUENCE [LARGE SCALE GENOMIC DNA]</scope>
    <source>
        <strain evidence="18 19">172606-1</strain>
    </source>
</reference>
<keyword evidence="19" id="KW-1185">Reference proteome</keyword>
<evidence type="ECO:0000313" key="19">
    <source>
        <dbReference type="Proteomes" id="UP000480178"/>
    </source>
</evidence>
<dbReference type="GO" id="GO:0015159">
    <property type="term" value="F:polysaccharide transmembrane transporter activity"/>
    <property type="evidence" value="ECO:0007669"/>
    <property type="project" value="InterPro"/>
</dbReference>
<evidence type="ECO:0000256" key="14">
    <source>
        <dbReference type="ARBA" id="ARBA00023288"/>
    </source>
</evidence>
<protein>
    <submittedName>
        <fullName evidence="18">Polysaccharide export protein</fullName>
    </submittedName>
</protein>
<keyword evidence="8" id="KW-0625">Polysaccharide transport</keyword>
<keyword evidence="5" id="KW-0762">Sugar transport</keyword>
<dbReference type="GO" id="GO:0009279">
    <property type="term" value="C:cell outer membrane"/>
    <property type="evidence" value="ECO:0007669"/>
    <property type="project" value="UniProtKB-SubCell"/>
</dbReference>
<evidence type="ECO:0000259" key="16">
    <source>
        <dbReference type="Pfam" id="PF02563"/>
    </source>
</evidence>
<dbReference type="GO" id="GO:0046930">
    <property type="term" value="C:pore complex"/>
    <property type="evidence" value="ECO:0007669"/>
    <property type="project" value="UniProtKB-KW"/>
</dbReference>
<evidence type="ECO:0000256" key="10">
    <source>
        <dbReference type="ARBA" id="ARBA00023114"/>
    </source>
</evidence>
<keyword evidence="10" id="KW-0626">Porin</keyword>
<evidence type="ECO:0000256" key="3">
    <source>
        <dbReference type="ARBA" id="ARBA00022448"/>
    </source>
</evidence>
<feature type="domain" description="Polysaccharide export protein N-terminal" evidence="16">
    <location>
        <begin position="44"/>
        <end position="138"/>
    </location>
</feature>
<evidence type="ECO:0000256" key="4">
    <source>
        <dbReference type="ARBA" id="ARBA00022452"/>
    </source>
</evidence>
<gene>
    <name evidence="18" type="ORF">GXP67_10880</name>
</gene>
<keyword evidence="11 15" id="KW-0472">Membrane</keyword>
<dbReference type="PROSITE" id="PS51257">
    <property type="entry name" value="PROKAR_LIPOPROTEIN"/>
    <property type="match status" value="1"/>
</dbReference>
<accession>A0A6C0GGN1</accession>
<keyword evidence="12" id="KW-0564">Palmitate</keyword>
<evidence type="ECO:0000256" key="8">
    <source>
        <dbReference type="ARBA" id="ARBA00023047"/>
    </source>
</evidence>
<dbReference type="GO" id="GO:0006811">
    <property type="term" value="P:monoatomic ion transport"/>
    <property type="evidence" value="ECO:0007669"/>
    <property type="project" value="UniProtKB-KW"/>
</dbReference>
<evidence type="ECO:0000256" key="15">
    <source>
        <dbReference type="SAM" id="Phobius"/>
    </source>
</evidence>
<evidence type="ECO:0000259" key="17">
    <source>
        <dbReference type="Pfam" id="PF22461"/>
    </source>
</evidence>
<dbReference type="Pfam" id="PF22461">
    <property type="entry name" value="SLBB_2"/>
    <property type="match status" value="1"/>
</dbReference>
<keyword evidence="7" id="KW-0732">Signal</keyword>
<name>A0A6C0GGN1_9BACT</name>
<evidence type="ECO:0000256" key="12">
    <source>
        <dbReference type="ARBA" id="ARBA00023139"/>
    </source>
</evidence>
<keyword evidence="14" id="KW-0449">Lipoprotein</keyword>
<evidence type="ECO:0000256" key="5">
    <source>
        <dbReference type="ARBA" id="ARBA00022597"/>
    </source>
</evidence>
<feature type="transmembrane region" description="Helical" evidence="15">
    <location>
        <begin position="233"/>
        <end position="253"/>
    </location>
</feature>
<dbReference type="RefSeq" id="WP_162443160.1">
    <property type="nucleotide sequence ID" value="NZ_CP048222.1"/>
</dbReference>
<dbReference type="InterPro" id="IPR054765">
    <property type="entry name" value="SLBB_dom"/>
</dbReference>
<dbReference type="PANTHER" id="PTHR33619:SF3">
    <property type="entry name" value="POLYSACCHARIDE EXPORT PROTEIN GFCE-RELATED"/>
    <property type="match status" value="1"/>
</dbReference>
<dbReference type="InterPro" id="IPR003715">
    <property type="entry name" value="Poly_export_N"/>
</dbReference>
<evidence type="ECO:0000256" key="11">
    <source>
        <dbReference type="ARBA" id="ARBA00023136"/>
    </source>
</evidence>
<dbReference type="AlphaFoldDB" id="A0A6C0GGN1"/>
<evidence type="ECO:0000256" key="7">
    <source>
        <dbReference type="ARBA" id="ARBA00022729"/>
    </source>
</evidence>
<evidence type="ECO:0000256" key="1">
    <source>
        <dbReference type="ARBA" id="ARBA00004571"/>
    </source>
</evidence>
<evidence type="ECO:0000256" key="2">
    <source>
        <dbReference type="ARBA" id="ARBA00009450"/>
    </source>
</evidence>
<dbReference type="KEGG" id="rhoz:GXP67_10880"/>
<comment type="similarity">
    <text evidence="2">Belongs to the BexD/CtrA/VexA family.</text>
</comment>
<dbReference type="GO" id="GO:0015288">
    <property type="term" value="F:porin activity"/>
    <property type="evidence" value="ECO:0007669"/>
    <property type="project" value="UniProtKB-KW"/>
</dbReference>
<keyword evidence="3" id="KW-0813">Transport</keyword>
<dbReference type="PANTHER" id="PTHR33619">
    <property type="entry name" value="POLYSACCHARIDE EXPORT PROTEIN GFCE-RELATED"/>
    <property type="match status" value="1"/>
</dbReference>
<sequence>MIRIIYLLIIVLSVSSCISTNKLVYFQSKKFSKTTPTLIENKRLEYRIQPNDVLSIRVTNPLDKTAPNIFESEGQTGGGNNPAAMFYITGYSVDDKGMVNYPNLGKLKVLNLTINEARDLIQQNVDKYMTNAAVIVRLVSFKITILGDVRNPGYHFVYNNQATLPEALGLAGDLTYNGNRKNIKLIRQSTSGVEVVLLDLTDPNLIKSPYFYLQPNDMIYVQPLKAQLSRTNLSLMGTVFGAISATFLILQFFEIGK</sequence>
<comment type="subcellular location">
    <subcellularLocation>
        <location evidence="1">Cell outer membrane</location>
        <topology evidence="1">Multi-pass membrane protein</topology>
    </subcellularLocation>
</comment>
<organism evidence="18 19">
    <name type="scientific">Rhodocytophaga rosea</name>
    <dbReference type="NCBI Taxonomy" id="2704465"/>
    <lineage>
        <taxon>Bacteria</taxon>
        <taxon>Pseudomonadati</taxon>
        <taxon>Bacteroidota</taxon>
        <taxon>Cytophagia</taxon>
        <taxon>Cytophagales</taxon>
        <taxon>Rhodocytophagaceae</taxon>
        <taxon>Rhodocytophaga</taxon>
    </lineage>
</organism>